<accession>A0A6P1DZU8</accession>
<sequence length="69" mass="8199">MRDHDDFSKMKGRKNPFIKQLTQPVTMHLDVDTMEYFQSLAEEMGIPYGSVIDVYRRDCAIHRRKLPIE</sequence>
<reference evidence="1 2" key="2">
    <citation type="submission" date="2020-02" db="EMBL/GenBank/DDBJ databases">
        <title>Genome sequences of Thiorhodococcus mannitoliphagus and Thiorhodococcus minor, purple sulfur photosynthetic bacteria in the gammaproteobacterial family, Chromatiaceae.</title>
        <authorList>
            <person name="Aviles F.A."/>
            <person name="Meyer T.E."/>
            <person name="Kyndt J.A."/>
        </authorList>
    </citation>
    <scope>NUCLEOTIDE SEQUENCE [LARGE SCALE GENOMIC DNA]</scope>
    <source>
        <strain evidence="1 2">DSM 18266</strain>
    </source>
</reference>
<evidence type="ECO:0000313" key="1">
    <source>
        <dbReference type="EMBL" id="NEX23020.1"/>
    </source>
</evidence>
<gene>
    <name evidence="1" type="ORF">G3480_22420</name>
</gene>
<dbReference type="AlphaFoldDB" id="A0A6P1DZU8"/>
<dbReference type="Proteomes" id="UP000471640">
    <property type="component" value="Unassembled WGS sequence"/>
</dbReference>
<name>A0A6P1DZU8_9GAMM</name>
<reference evidence="2" key="1">
    <citation type="journal article" date="2020" name="Microbiol. Resour. Announc.">
        <title>Draft Genome Sequences of Thiorhodococcus mannitoliphagus and Thiorhodococcus minor, Purple Sulfur Photosynthetic Bacteria in the Gammaproteobacterial Family Chromatiaceae.</title>
        <authorList>
            <person name="Aviles F.A."/>
            <person name="Meyer T.E."/>
            <person name="Kyndt J.A."/>
        </authorList>
    </citation>
    <scope>NUCLEOTIDE SEQUENCE [LARGE SCALE GENOMIC DNA]</scope>
    <source>
        <strain evidence="2">DSM 18266</strain>
    </source>
</reference>
<protein>
    <submittedName>
        <fullName evidence="1">Antitoxin</fullName>
    </submittedName>
</protein>
<organism evidence="1 2">
    <name type="scientific">Thiorhodococcus mannitoliphagus</name>
    <dbReference type="NCBI Taxonomy" id="329406"/>
    <lineage>
        <taxon>Bacteria</taxon>
        <taxon>Pseudomonadati</taxon>
        <taxon>Pseudomonadota</taxon>
        <taxon>Gammaproteobacteria</taxon>
        <taxon>Chromatiales</taxon>
        <taxon>Chromatiaceae</taxon>
        <taxon>Thiorhodococcus</taxon>
    </lineage>
</organism>
<dbReference type="EMBL" id="JAAIJR010000149">
    <property type="protein sequence ID" value="NEX23020.1"/>
    <property type="molecule type" value="Genomic_DNA"/>
</dbReference>
<keyword evidence="2" id="KW-1185">Reference proteome</keyword>
<proteinExistence type="predicted"/>
<comment type="caution">
    <text evidence="1">The sequence shown here is derived from an EMBL/GenBank/DDBJ whole genome shotgun (WGS) entry which is preliminary data.</text>
</comment>
<evidence type="ECO:0000313" key="2">
    <source>
        <dbReference type="Proteomes" id="UP000471640"/>
    </source>
</evidence>